<accession>A0A139W8R0</accession>
<protein>
    <recommendedName>
        <fullName evidence="3">Retrotransposon gag domain-containing protein</fullName>
    </recommendedName>
</protein>
<dbReference type="Proteomes" id="UP000007266">
    <property type="component" value="Unassembled WGS sequence"/>
</dbReference>
<organism evidence="1 2">
    <name type="scientific">Tribolium castaneum</name>
    <name type="common">Red flour beetle</name>
    <dbReference type="NCBI Taxonomy" id="7070"/>
    <lineage>
        <taxon>Eukaryota</taxon>
        <taxon>Metazoa</taxon>
        <taxon>Ecdysozoa</taxon>
        <taxon>Arthropoda</taxon>
        <taxon>Hexapoda</taxon>
        <taxon>Insecta</taxon>
        <taxon>Pterygota</taxon>
        <taxon>Neoptera</taxon>
        <taxon>Endopterygota</taxon>
        <taxon>Coleoptera</taxon>
        <taxon>Polyphaga</taxon>
        <taxon>Cucujiformia</taxon>
        <taxon>Tenebrionidae</taxon>
        <taxon>Tenebrionidae incertae sedis</taxon>
        <taxon>Tribolium</taxon>
    </lineage>
</organism>
<evidence type="ECO:0000313" key="2">
    <source>
        <dbReference type="Proteomes" id="UP000007266"/>
    </source>
</evidence>
<dbReference type="AlphaFoldDB" id="A0A139W8R0"/>
<name>A0A139W8R0_TRICA</name>
<reference evidence="1 2" key="2">
    <citation type="journal article" date="2010" name="Nucleic Acids Res.">
        <title>BeetleBase in 2010: revisions to provide comprehensive genomic information for Tribolium castaneum.</title>
        <authorList>
            <person name="Kim H.S."/>
            <person name="Murphy T."/>
            <person name="Xia J."/>
            <person name="Caragea D."/>
            <person name="Park Y."/>
            <person name="Beeman R.W."/>
            <person name="Lorenzen M.D."/>
            <person name="Butcher S."/>
            <person name="Manak J.R."/>
            <person name="Brown S.J."/>
        </authorList>
    </citation>
    <scope>NUCLEOTIDE SEQUENCE [LARGE SCALE GENOMIC DNA]</scope>
    <source>
        <strain evidence="1 2">Georgia GA2</strain>
    </source>
</reference>
<keyword evidence="2" id="KW-1185">Reference proteome</keyword>
<evidence type="ECO:0000313" key="1">
    <source>
        <dbReference type="EMBL" id="KXZ75669.1"/>
    </source>
</evidence>
<reference evidence="1 2" key="1">
    <citation type="journal article" date="2008" name="Nature">
        <title>The genome of the model beetle and pest Tribolium castaneum.</title>
        <authorList>
            <consortium name="Tribolium Genome Sequencing Consortium"/>
            <person name="Richards S."/>
            <person name="Gibbs R.A."/>
            <person name="Weinstock G.M."/>
            <person name="Brown S.J."/>
            <person name="Denell R."/>
            <person name="Beeman R.W."/>
            <person name="Gibbs R."/>
            <person name="Beeman R.W."/>
            <person name="Brown S.J."/>
            <person name="Bucher G."/>
            <person name="Friedrich M."/>
            <person name="Grimmelikhuijzen C.J."/>
            <person name="Klingler M."/>
            <person name="Lorenzen M."/>
            <person name="Richards S."/>
            <person name="Roth S."/>
            <person name="Schroder R."/>
            <person name="Tautz D."/>
            <person name="Zdobnov E.M."/>
            <person name="Muzny D."/>
            <person name="Gibbs R.A."/>
            <person name="Weinstock G.M."/>
            <person name="Attaway T."/>
            <person name="Bell S."/>
            <person name="Buhay C.J."/>
            <person name="Chandrabose M.N."/>
            <person name="Chavez D."/>
            <person name="Clerk-Blankenburg K.P."/>
            <person name="Cree A."/>
            <person name="Dao M."/>
            <person name="Davis C."/>
            <person name="Chacko J."/>
            <person name="Dinh H."/>
            <person name="Dugan-Rocha S."/>
            <person name="Fowler G."/>
            <person name="Garner T.T."/>
            <person name="Garnes J."/>
            <person name="Gnirke A."/>
            <person name="Hawes A."/>
            <person name="Hernandez J."/>
            <person name="Hines S."/>
            <person name="Holder M."/>
            <person name="Hume J."/>
            <person name="Jhangiani S.N."/>
            <person name="Joshi V."/>
            <person name="Khan Z.M."/>
            <person name="Jackson L."/>
            <person name="Kovar C."/>
            <person name="Kowis A."/>
            <person name="Lee S."/>
            <person name="Lewis L.R."/>
            <person name="Margolis J."/>
            <person name="Morgan M."/>
            <person name="Nazareth L.V."/>
            <person name="Nguyen N."/>
            <person name="Okwuonu G."/>
            <person name="Parker D."/>
            <person name="Richards S."/>
            <person name="Ruiz S.J."/>
            <person name="Santibanez J."/>
            <person name="Savard J."/>
            <person name="Scherer S.E."/>
            <person name="Schneider B."/>
            <person name="Sodergren E."/>
            <person name="Tautz D."/>
            <person name="Vattahil S."/>
            <person name="Villasana D."/>
            <person name="White C.S."/>
            <person name="Wright R."/>
            <person name="Park Y."/>
            <person name="Beeman R.W."/>
            <person name="Lord J."/>
            <person name="Oppert B."/>
            <person name="Lorenzen M."/>
            <person name="Brown S."/>
            <person name="Wang L."/>
            <person name="Savard J."/>
            <person name="Tautz D."/>
            <person name="Richards S."/>
            <person name="Weinstock G."/>
            <person name="Gibbs R.A."/>
            <person name="Liu Y."/>
            <person name="Worley K."/>
            <person name="Weinstock G."/>
            <person name="Elsik C.G."/>
            <person name="Reese J.T."/>
            <person name="Elhaik E."/>
            <person name="Landan G."/>
            <person name="Graur D."/>
            <person name="Arensburger P."/>
            <person name="Atkinson P."/>
            <person name="Beeman R.W."/>
            <person name="Beidler J."/>
            <person name="Brown S.J."/>
            <person name="Demuth J.P."/>
            <person name="Drury D.W."/>
            <person name="Du Y.Z."/>
            <person name="Fujiwara H."/>
            <person name="Lorenzen M."/>
            <person name="Maselli V."/>
            <person name="Osanai M."/>
            <person name="Park Y."/>
            <person name="Robertson H.M."/>
            <person name="Tu Z."/>
            <person name="Wang J.J."/>
            <person name="Wang S."/>
            <person name="Richards S."/>
            <person name="Song H."/>
            <person name="Zhang L."/>
            <person name="Sodergren E."/>
            <person name="Werner D."/>
            <person name="Stanke M."/>
            <person name="Morgenstern B."/>
            <person name="Solovyev V."/>
            <person name="Kosarev P."/>
            <person name="Brown G."/>
            <person name="Chen H.C."/>
            <person name="Ermolaeva O."/>
            <person name="Hlavina W."/>
            <person name="Kapustin Y."/>
            <person name="Kiryutin B."/>
            <person name="Kitts P."/>
            <person name="Maglott D."/>
            <person name="Pruitt K."/>
            <person name="Sapojnikov V."/>
            <person name="Souvorov A."/>
            <person name="Mackey A.J."/>
            <person name="Waterhouse R.M."/>
            <person name="Wyder S."/>
            <person name="Zdobnov E.M."/>
            <person name="Zdobnov E.M."/>
            <person name="Wyder S."/>
            <person name="Kriventseva E.V."/>
            <person name="Kadowaki T."/>
            <person name="Bork P."/>
            <person name="Aranda M."/>
            <person name="Bao R."/>
            <person name="Beermann A."/>
            <person name="Berns N."/>
            <person name="Bolognesi R."/>
            <person name="Bonneton F."/>
            <person name="Bopp D."/>
            <person name="Brown S.J."/>
            <person name="Bucher G."/>
            <person name="Butts T."/>
            <person name="Chaumot A."/>
            <person name="Denell R.E."/>
            <person name="Ferrier D.E."/>
            <person name="Friedrich M."/>
            <person name="Gordon C.M."/>
            <person name="Jindra M."/>
            <person name="Klingler M."/>
            <person name="Lan Q."/>
            <person name="Lattorff H.M."/>
            <person name="Laudet V."/>
            <person name="von Levetsow C."/>
            <person name="Liu Z."/>
            <person name="Lutz R."/>
            <person name="Lynch J.A."/>
            <person name="da Fonseca R.N."/>
            <person name="Posnien N."/>
            <person name="Reuter R."/>
            <person name="Roth S."/>
            <person name="Savard J."/>
            <person name="Schinko J.B."/>
            <person name="Schmitt C."/>
            <person name="Schoppmeier M."/>
            <person name="Schroder R."/>
            <person name="Shippy T.D."/>
            <person name="Simonnet F."/>
            <person name="Marques-Souza H."/>
            <person name="Tautz D."/>
            <person name="Tomoyasu Y."/>
            <person name="Trauner J."/>
            <person name="Van der Zee M."/>
            <person name="Vervoort M."/>
            <person name="Wittkopp N."/>
            <person name="Wimmer E.A."/>
            <person name="Yang X."/>
            <person name="Jones A.K."/>
            <person name="Sattelle D.B."/>
            <person name="Ebert P.R."/>
            <person name="Nelson D."/>
            <person name="Scott J.G."/>
            <person name="Beeman R.W."/>
            <person name="Muthukrishnan S."/>
            <person name="Kramer K.J."/>
            <person name="Arakane Y."/>
            <person name="Beeman R.W."/>
            <person name="Zhu Q."/>
            <person name="Hogenkamp D."/>
            <person name="Dixit R."/>
            <person name="Oppert B."/>
            <person name="Jiang H."/>
            <person name="Zou Z."/>
            <person name="Marshall J."/>
            <person name="Elpidina E."/>
            <person name="Vinokurov K."/>
            <person name="Oppert C."/>
            <person name="Zou Z."/>
            <person name="Evans J."/>
            <person name="Lu Z."/>
            <person name="Zhao P."/>
            <person name="Sumathipala N."/>
            <person name="Altincicek B."/>
            <person name="Vilcinskas A."/>
            <person name="Williams M."/>
            <person name="Hultmark D."/>
            <person name="Hetru C."/>
            <person name="Jiang H."/>
            <person name="Grimmelikhuijzen C.J."/>
            <person name="Hauser F."/>
            <person name="Cazzamali G."/>
            <person name="Williamson M."/>
            <person name="Park Y."/>
            <person name="Li B."/>
            <person name="Tanaka Y."/>
            <person name="Predel R."/>
            <person name="Neupert S."/>
            <person name="Schachtner J."/>
            <person name="Verleyen P."/>
            <person name="Raible F."/>
            <person name="Bork P."/>
            <person name="Friedrich M."/>
            <person name="Walden K.K."/>
            <person name="Robertson H.M."/>
            <person name="Angeli S."/>
            <person name="Foret S."/>
            <person name="Bucher G."/>
            <person name="Schuetz S."/>
            <person name="Maleszka R."/>
            <person name="Wimmer E.A."/>
            <person name="Beeman R.W."/>
            <person name="Lorenzen M."/>
            <person name="Tomoyasu Y."/>
            <person name="Miller S.C."/>
            <person name="Grossmann D."/>
            <person name="Bucher G."/>
        </authorList>
    </citation>
    <scope>NUCLEOTIDE SEQUENCE [LARGE SCALE GENOMIC DNA]</scope>
    <source>
        <strain evidence="1 2">Georgia GA2</strain>
    </source>
</reference>
<sequence length="214" mass="24834">MYLDVLIQVWRVAESLDVEGTRYKRNKDGRVNKPPTLKIKGVPNVNWTKWYNTFGTFLSASGLDEATEKRKIALLLNLIGEDAQELMNNFVWATAEERGNFRAVVNKFKDYCQPLKNITIERFNFNSIVQREGETFDSFVTELQNKAVTCEFGTLKEGLIRDRIVYGIRDKVLQKRLLREPNLLLADCIQYCRAAEQSERQAQLFQNGVKMEQE</sequence>
<proteinExistence type="predicted"/>
<gene>
    <name evidence="1" type="primary">AUGUSTUS-3.0.2_30927</name>
    <name evidence="1" type="ORF">TcasGA2_TC030927</name>
</gene>
<dbReference type="PANTHER" id="PTHR33198:SF20">
    <property type="entry name" value="RETROTRANSPOSON GAG DOMAIN-CONTAINING PROTEIN"/>
    <property type="match status" value="1"/>
</dbReference>
<evidence type="ECO:0008006" key="3">
    <source>
        <dbReference type="Google" id="ProtNLM"/>
    </source>
</evidence>
<dbReference type="OMA" id="HEGERFQ"/>
<dbReference type="EMBL" id="KQ973114">
    <property type="protein sequence ID" value="KXZ75669.1"/>
    <property type="molecule type" value="Genomic_DNA"/>
</dbReference>
<dbReference type="PANTHER" id="PTHR33198">
    <property type="entry name" value="ANK_REP_REGION DOMAIN-CONTAINING PROTEIN-RELATED"/>
    <property type="match status" value="1"/>
</dbReference>
<dbReference type="InParanoid" id="A0A139W8R0"/>